<keyword evidence="1" id="KW-0560">Oxidoreductase</keyword>
<evidence type="ECO:0000313" key="4">
    <source>
        <dbReference type="Proteomes" id="UP000287168"/>
    </source>
</evidence>
<organism evidence="3 4">
    <name type="scientific">Falsigemmobacter intermedius</name>
    <dbReference type="NCBI Taxonomy" id="1553448"/>
    <lineage>
        <taxon>Bacteria</taxon>
        <taxon>Pseudomonadati</taxon>
        <taxon>Pseudomonadota</taxon>
        <taxon>Alphaproteobacteria</taxon>
        <taxon>Rhodobacterales</taxon>
        <taxon>Paracoccaceae</taxon>
        <taxon>Falsigemmobacter</taxon>
    </lineage>
</organism>
<dbReference type="GO" id="GO:0016491">
    <property type="term" value="F:oxidoreductase activity"/>
    <property type="evidence" value="ECO:0007669"/>
    <property type="project" value="UniProtKB-KW"/>
</dbReference>
<gene>
    <name evidence="3" type="ORF">EP867_02965</name>
</gene>
<keyword evidence="4" id="KW-1185">Reference proteome</keyword>
<dbReference type="PANTHER" id="PTHR13847">
    <property type="entry name" value="SARCOSINE DEHYDROGENASE-RELATED"/>
    <property type="match status" value="1"/>
</dbReference>
<dbReference type="GO" id="GO:0005737">
    <property type="term" value="C:cytoplasm"/>
    <property type="evidence" value="ECO:0007669"/>
    <property type="project" value="TreeGrafter"/>
</dbReference>
<dbReference type="Gene3D" id="3.50.50.60">
    <property type="entry name" value="FAD/NAD(P)-binding domain"/>
    <property type="match status" value="2"/>
</dbReference>
<dbReference type="SUPFAM" id="SSF51971">
    <property type="entry name" value="Nucleotide-binding domain"/>
    <property type="match status" value="1"/>
</dbReference>
<dbReference type="AlphaFoldDB" id="A0A3S3V274"/>
<reference evidence="3 4" key="1">
    <citation type="journal article" date="2015" name="Int. J. Syst. Evol. Microbiol.">
        <title>Gemmobacter intermedius sp. nov., isolated from a white stork (Ciconia ciconia).</title>
        <authorList>
            <person name="Kampfer P."/>
            <person name="Jerzak L."/>
            <person name="Wilharm G."/>
            <person name="Golke J."/>
            <person name="Busse H.J."/>
            <person name="Glaeser S.P."/>
        </authorList>
    </citation>
    <scope>NUCLEOTIDE SEQUENCE [LARGE SCALE GENOMIC DNA]</scope>
    <source>
        <strain evidence="3 4">119/4</strain>
    </source>
</reference>
<proteinExistence type="predicted"/>
<dbReference type="OrthoDB" id="7818064at2"/>
<dbReference type="Gene3D" id="3.30.9.10">
    <property type="entry name" value="D-Amino Acid Oxidase, subunit A, domain 2"/>
    <property type="match status" value="2"/>
</dbReference>
<accession>A0A3S3V274</accession>
<dbReference type="PANTHER" id="PTHR13847:SF289">
    <property type="entry name" value="GLYCINE OXIDASE"/>
    <property type="match status" value="1"/>
</dbReference>
<feature type="domain" description="FAD dependent oxidoreductase" evidence="2">
    <location>
        <begin position="3"/>
        <end position="324"/>
    </location>
</feature>
<evidence type="ECO:0000313" key="3">
    <source>
        <dbReference type="EMBL" id="RWY44351.1"/>
    </source>
</evidence>
<evidence type="ECO:0000259" key="2">
    <source>
        <dbReference type="Pfam" id="PF01266"/>
    </source>
</evidence>
<dbReference type="InterPro" id="IPR006076">
    <property type="entry name" value="FAD-dep_OxRdtase"/>
</dbReference>
<dbReference type="InterPro" id="IPR036188">
    <property type="entry name" value="FAD/NAD-bd_sf"/>
</dbReference>
<dbReference type="RefSeq" id="WP_128486713.1">
    <property type="nucleotide sequence ID" value="NZ_JBHLXB010000170.1"/>
</dbReference>
<name>A0A3S3V274_9RHOB</name>
<dbReference type="EMBL" id="SBLC01000003">
    <property type="protein sequence ID" value="RWY44351.1"/>
    <property type="molecule type" value="Genomic_DNA"/>
</dbReference>
<protein>
    <submittedName>
        <fullName evidence="3">FAD-binding oxidoreductase</fullName>
    </submittedName>
</protein>
<sequence>MTDLTVLGAGIFGLSVAYEAAKRGLKVRVIDPNGPGAGSSGGVVGALAPHAPENWKPAKALQLQALLSAGTFWRGVEEVGGRPAGWARTGRVQPLKDDRAIELARERGISAETLWQGQARWFVRAADRPLDPISPTGLVAEDDLTARIHPRMALPALLAALVRLGGEVVAEGPLEGSVVHATGAEGLRALSETFARPIGRGEKGQAALLACSAPEAPQVYAPGLHIVFHADGTTGIGSTSERDYDDPRSTDGQLEALLTLARETLPALAKAAVIETWAGERPRAATRTLCLAPWPERDGHFIANGGFKTGFAMAPLAAGLLCDLICDGRNAIPEAWALPA</sequence>
<evidence type="ECO:0000256" key="1">
    <source>
        <dbReference type="ARBA" id="ARBA00023002"/>
    </source>
</evidence>
<dbReference type="Proteomes" id="UP000287168">
    <property type="component" value="Unassembled WGS sequence"/>
</dbReference>
<dbReference type="Pfam" id="PF01266">
    <property type="entry name" value="DAO"/>
    <property type="match status" value="1"/>
</dbReference>
<comment type="caution">
    <text evidence="3">The sequence shown here is derived from an EMBL/GenBank/DDBJ whole genome shotgun (WGS) entry which is preliminary data.</text>
</comment>